<dbReference type="Gene3D" id="3.40.50.300">
    <property type="entry name" value="P-loop containing nucleotide triphosphate hydrolases"/>
    <property type="match status" value="1"/>
</dbReference>
<dbReference type="InterPro" id="IPR025669">
    <property type="entry name" value="AAA_dom"/>
</dbReference>
<dbReference type="PANTHER" id="PTHR43384">
    <property type="entry name" value="SEPTUM SITE-DETERMINING PROTEIN MIND HOMOLOG, CHLOROPLASTIC-RELATED"/>
    <property type="match status" value="1"/>
</dbReference>
<dbReference type="GO" id="GO:0016887">
    <property type="term" value="F:ATP hydrolysis activity"/>
    <property type="evidence" value="ECO:0007669"/>
    <property type="project" value="TreeGrafter"/>
</dbReference>
<reference evidence="6" key="1">
    <citation type="submission" date="2017-06" db="EMBL/GenBank/DDBJ databases">
        <title>Genome analysis of Fimbriiglobus ruber SP5, the first member of the order Planctomycetales with confirmed chitinolytic capability.</title>
        <authorList>
            <person name="Ravin N.V."/>
            <person name="Rakitin A.L."/>
            <person name="Ivanova A.A."/>
            <person name="Beletsky A.V."/>
            <person name="Kulichevskaya I.S."/>
            <person name="Mardanov A.V."/>
            <person name="Dedysh S.N."/>
        </authorList>
    </citation>
    <scope>NUCLEOTIDE SEQUENCE [LARGE SCALE GENOMIC DNA]</scope>
    <source>
        <strain evidence="6">SP5</strain>
    </source>
</reference>
<gene>
    <name evidence="5" type="ORF">FRUB_03719</name>
</gene>
<evidence type="ECO:0000256" key="2">
    <source>
        <dbReference type="ARBA" id="ARBA00022840"/>
    </source>
</evidence>
<dbReference type="InterPro" id="IPR027417">
    <property type="entry name" value="P-loop_NTPase"/>
</dbReference>
<dbReference type="PANTHER" id="PTHR43384:SF6">
    <property type="entry name" value="SEPTUM SITE-DETERMINING PROTEIN MIND HOMOLOG, CHLOROPLASTIC"/>
    <property type="match status" value="1"/>
</dbReference>
<dbReference type="PROSITE" id="PS50110">
    <property type="entry name" value="RESPONSE_REGULATORY"/>
    <property type="match status" value="1"/>
</dbReference>
<sequence length="413" mass="44255">MADMQRIAIVDPTESTRESLRTLLLGVDFVWLEAECARYEYFFDVIQGSTPDLAIVALDADKQRALQMIGQISVEYPRLPILTISHDHQALLQSLQRGAKYFLTHPVGLEDMLAALRRALGEAGAAETSGGGSGSLGRQPAASTLIAVLGSRGGVGTTSLTVNLAATLASDATNSVALIDLDLALGDADIALEVHGSENISIADLARNIERLDMNFLRRALVKHEDTGLAILRHPLEIGEIGLIHELHVERILNLLKVSYSHLILDLSKSLLAGDLMALRMADMIVLVAQLELSSLRNVVRLIHWMSSLPDENLAEKVRVVVNRVGAESVEEGISMKKAEEVIGKPIFWQIPNDAKAMIAARVAGAPLVRHNPKSRAQVAIAGLAQAVSGKPAAGPAGGDAKAKGGWLFGRRS</sequence>
<dbReference type="GO" id="GO:0005524">
    <property type="term" value="F:ATP binding"/>
    <property type="evidence" value="ECO:0007669"/>
    <property type="project" value="UniProtKB-KW"/>
</dbReference>
<organism evidence="5 6">
    <name type="scientific">Fimbriiglobus ruber</name>
    <dbReference type="NCBI Taxonomy" id="1908690"/>
    <lineage>
        <taxon>Bacteria</taxon>
        <taxon>Pseudomonadati</taxon>
        <taxon>Planctomycetota</taxon>
        <taxon>Planctomycetia</taxon>
        <taxon>Gemmatales</taxon>
        <taxon>Gemmataceae</taxon>
        <taxon>Fimbriiglobus</taxon>
    </lineage>
</organism>
<keyword evidence="2" id="KW-0067">ATP-binding</keyword>
<dbReference type="EMBL" id="NIDE01000005">
    <property type="protein sequence ID" value="OWK41641.1"/>
    <property type="molecule type" value="Genomic_DNA"/>
</dbReference>
<dbReference type="SUPFAM" id="SSF52540">
    <property type="entry name" value="P-loop containing nucleoside triphosphate hydrolases"/>
    <property type="match status" value="1"/>
</dbReference>
<protein>
    <submittedName>
        <fullName evidence="5">Type II/IV secretion system ATPase TadZ/CpaE, associated with Flp pilus assembly</fullName>
    </submittedName>
</protein>
<accession>A0A225DJK7</accession>
<dbReference type="InterPro" id="IPR050625">
    <property type="entry name" value="ParA/MinD_ATPase"/>
</dbReference>
<comment type="caution">
    <text evidence="3">Lacks conserved residue(s) required for the propagation of feature annotation.</text>
</comment>
<evidence type="ECO:0000313" key="5">
    <source>
        <dbReference type="EMBL" id="OWK41641.1"/>
    </source>
</evidence>
<keyword evidence="1" id="KW-0547">Nucleotide-binding</keyword>
<dbReference type="InterPro" id="IPR011006">
    <property type="entry name" value="CheY-like_superfamily"/>
</dbReference>
<proteinExistence type="predicted"/>
<comment type="caution">
    <text evidence="5">The sequence shown here is derived from an EMBL/GenBank/DDBJ whole genome shotgun (WGS) entry which is preliminary data.</text>
</comment>
<dbReference type="GO" id="GO:0009898">
    <property type="term" value="C:cytoplasmic side of plasma membrane"/>
    <property type="evidence" value="ECO:0007669"/>
    <property type="project" value="TreeGrafter"/>
</dbReference>
<keyword evidence="6" id="KW-1185">Reference proteome</keyword>
<dbReference type="Proteomes" id="UP000214646">
    <property type="component" value="Unassembled WGS sequence"/>
</dbReference>
<evidence type="ECO:0000256" key="3">
    <source>
        <dbReference type="PROSITE-ProRule" id="PRU00169"/>
    </source>
</evidence>
<dbReference type="Pfam" id="PF13614">
    <property type="entry name" value="AAA_31"/>
    <property type="match status" value="1"/>
</dbReference>
<dbReference type="SUPFAM" id="SSF52172">
    <property type="entry name" value="CheY-like"/>
    <property type="match status" value="1"/>
</dbReference>
<evidence type="ECO:0000313" key="6">
    <source>
        <dbReference type="Proteomes" id="UP000214646"/>
    </source>
</evidence>
<dbReference type="GO" id="GO:0000160">
    <property type="term" value="P:phosphorelay signal transduction system"/>
    <property type="evidence" value="ECO:0007669"/>
    <property type="project" value="InterPro"/>
</dbReference>
<evidence type="ECO:0000259" key="4">
    <source>
        <dbReference type="PROSITE" id="PS50110"/>
    </source>
</evidence>
<dbReference type="InterPro" id="IPR001789">
    <property type="entry name" value="Sig_transdc_resp-reg_receiver"/>
</dbReference>
<dbReference type="GO" id="GO:0005829">
    <property type="term" value="C:cytosol"/>
    <property type="evidence" value="ECO:0007669"/>
    <property type="project" value="TreeGrafter"/>
</dbReference>
<name>A0A225DJK7_9BACT</name>
<evidence type="ECO:0000256" key="1">
    <source>
        <dbReference type="ARBA" id="ARBA00022741"/>
    </source>
</evidence>
<feature type="domain" description="Response regulatory" evidence="4">
    <location>
        <begin position="6"/>
        <end position="120"/>
    </location>
</feature>
<dbReference type="GO" id="GO:0051782">
    <property type="term" value="P:negative regulation of cell division"/>
    <property type="evidence" value="ECO:0007669"/>
    <property type="project" value="TreeGrafter"/>
</dbReference>
<dbReference type="AlphaFoldDB" id="A0A225DJK7"/>
<dbReference type="Gene3D" id="3.40.50.2300">
    <property type="match status" value="1"/>
</dbReference>